<sequence length="422" mass="44986">MSGRPLLKALAAAVGVAISAVVVIAWLNVRGEAPVAEQPALQATPQLVERGAYLARAGNCAACHTQRGGAPLAGGKGIDTPFGIVYASNLTPDAATGIGTWSSAEFWRAMHHGRSKDGRLLYPAFPYPDYTLVTREDSDALYAYLRSVPAVQQPNRAHDLRFPYNTQASLAVWRALFFSPERFEPEKTKSADWNRGAYLVRGLGHCQACHAPRNAFGATKSDLELSGGLIPMQNWYAPSLASPAEAGVQDWPVQDTVQLLKAGKSARGAAMGPMAEVVFGSTQHMSDADLGAIATFLRDLPRHEPAKPERVQAPAEMLVLGERLYKDRCAQCHGDNGEGGGTAYPALKGHRTVTMASSANLVRVIVSGGFPPTTAGNPRPYGMPPFGQSLTENEIAAVATYVRSAWGNDGGAVRALDVQKVR</sequence>
<dbReference type="InterPro" id="IPR036909">
    <property type="entry name" value="Cyt_c-like_dom_sf"/>
</dbReference>
<reference evidence="8" key="1">
    <citation type="submission" date="2020-08" db="EMBL/GenBank/DDBJ databases">
        <title>Ramlibacter sp. GTP1 16S ribosomal RNA gene genome sequencing and assembly.</title>
        <authorList>
            <person name="Kang M."/>
        </authorList>
    </citation>
    <scope>NUCLEOTIDE SEQUENCE</scope>
    <source>
        <strain evidence="8">GTP1</strain>
    </source>
</reference>
<dbReference type="InterPro" id="IPR014353">
    <property type="entry name" value="Membr-bd_ADH_cyt_c"/>
</dbReference>
<feature type="domain" description="Cytochrome c" evidence="7">
    <location>
        <begin position="191"/>
        <end position="301"/>
    </location>
</feature>
<feature type="binding site" description="axial binding residue" evidence="5">
    <location>
        <position position="333"/>
    </location>
    <ligand>
        <name>heme c</name>
        <dbReference type="ChEBI" id="CHEBI:61717"/>
        <label>3</label>
    </ligand>
    <ligandPart>
        <name>Fe</name>
        <dbReference type="ChEBI" id="CHEBI:18248"/>
    </ligandPart>
</feature>
<name>A0A923S455_9BURK</name>
<dbReference type="GO" id="GO:0016614">
    <property type="term" value="F:oxidoreductase activity, acting on CH-OH group of donors"/>
    <property type="evidence" value="ECO:0007669"/>
    <property type="project" value="InterPro"/>
</dbReference>
<dbReference type="Gene3D" id="1.10.760.10">
    <property type="entry name" value="Cytochrome c-like domain"/>
    <property type="match status" value="3"/>
</dbReference>
<protein>
    <submittedName>
        <fullName evidence="8">Cytochrome c</fullName>
    </submittedName>
</protein>
<evidence type="ECO:0000256" key="5">
    <source>
        <dbReference type="PIRSR" id="PIRSR000018-51"/>
    </source>
</evidence>
<feature type="domain" description="Cytochrome c" evidence="7">
    <location>
        <begin position="46"/>
        <end position="149"/>
    </location>
</feature>
<feature type="binding site" description="covalent" evidence="4">
    <location>
        <position position="329"/>
    </location>
    <ligand>
        <name>heme c</name>
        <dbReference type="ChEBI" id="CHEBI:61717"/>
        <label>3</label>
    </ligand>
</feature>
<evidence type="ECO:0000313" key="9">
    <source>
        <dbReference type="Proteomes" id="UP000596827"/>
    </source>
</evidence>
<dbReference type="PROSITE" id="PS51007">
    <property type="entry name" value="CYTC"/>
    <property type="match status" value="3"/>
</dbReference>
<evidence type="ECO:0000256" key="4">
    <source>
        <dbReference type="PIRSR" id="PIRSR000018-50"/>
    </source>
</evidence>
<keyword evidence="3 5" id="KW-0408">Iron</keyword>
<dbReference type="SUPFAM" id="SSF46626">
    <property type="entry name" value="Cytochrome c"/>
    <property type="match status" value="3"/>
</dbReference>
<dbReference type="InterPro" id="IPR009056">
    <property type="entry name" value="Cyt_c-like_dom"/>
</dbReference>
<keyword evidence="1 4" id="KW-0349">Heme</keyword>
<dbReference type="Pfam" id="PF00034">
    <property type="entry name" value="Cytochrom_C"/>
    <property type="match status" value="2"/>
</dbReference>
<feature type="binding site" description="axial binding residue" evidence="5">
    <location>
        <position position="210"/>
    </location>
    <ligand>
        <name>heme c</name>
        <dbReference type="ChEBI" id="CHEBI:61717"/>
        <label>2</label>
    </ligand>
    <ligandPart>
        <name>Fe</name>
        <dbReference type="ChEBI" id="CHEBI:18248"/>
    </ligandPart>
</feature>
<dbReference type="PIRSF" id="PIRSF000018">
    <property type="entry name" value="Mb_ADH_cyt_c"/>
    <property type="match status" value="1"/>
</dbReference>
<dbReference type="AlphaFoldDB" id="A0A923S455"/>
<organism evidence="8 9">
    <name type="scientific">Ramlibacter albus</name>
    <dbReference type="NCBI Taxonomy" id="2079448"/>
    <lineage>
        <taxon>Bacteria</taxon>
        <taxon>Pseudomonadati</taxon>
        <taxon>Pseudomonadota</taxon>
        <taxon>Betaproteobacteria</taxon>
        <taxon>Burkholderiales</taxon>
        <taxon>Comamonadaceae</taxon>
        <taxon>Ramlibacter</taxon>
    </lineage>
</organism>
<keyword evidence="2 5" id="KW-0479">Metal-binding</keyword>
<feature type="binding site" description="covalent" evidence="4">
    <location>
        <position position="206"/>
    </location>
    <ligand>
        <name>heme c</name>
        <dbReference type="ChEBI" id="CHEBI:61717"/>
        <label>2</label>
    </ligand>
</feature>
<evidence type="ECO:0000259" key="7">
    <source>
        <dbReference type="PROSITE" id="PS51007"/>
    </source>
</evidence>
<dbReference type="Proteomes" id="UP000596827">
    <property type="component" value="Unassembled WGS sequence"/>
</dbReference>
<dbReference type="RefSeq" id="WP_187083745.1">
    <property type="nucleotide sequence ID" value="NZ_JACORU010000010.1"/>
</dbReference>
<keyword evidence="6" id="KW-0472">Membrane</keyword>
<evidence type="ECO:0000256" key="2">
    <source>
        <dbReference type="ARBA" id="ARBA00022723"/>
    </source>
</evidence>
<gene>
    <name evidence="8" type="ORF">H8R02_22495</name>
</gene>
<proteinExistence type="predicted"/>
<dbReference type="EMBL" id="JACORU010000010">
    <property type="protein sequence ID" value="MBC5767254.1"/>
    <property type="molecule type" value="Genomic_DNA"/>
</dbReference>
<feature type="binding site" description="covalent" evidence="4">
    <location>
        <position position="63"/>
    </location>
    <ligand>
        <name>heme c</name>
        <dbReference type="ChEBI" id="CHEBI:61717"/>
        <label>1</label>
    </ligand>
</feature>
<dbReference type="GO" id="GO:0009055">
    <property type="term" value="F:electron transfer activity"/>
    <property type="evidence" value="ECO:0007669"/>
    <property type="project" value="InterPro"/>
</dbReference>
<feature type="domain" description="Cytochrome c" evidence="7">
    <location>
        <begin position="316"/>
        <end position="406"/>
    </location>
</feature>
<dbReference type="GO" id="GO:0016020">
    <property type="term" value="C:membrane"/>
    <property type="evidence" value="ECO:0007669"/>
    <property type="project" value="InterPro"/>
</dbReference>
<dbReference type="PANTHER" id="PTHR35008">
    <property type="entry name" value="BLL4482 PROTEIN-RELATED"/>
    <property type="match status" value="1"/>
</dbReference>
<dbReference type="PANTHER" id="PTHR35008:SF4">
    <property type="entry name" value="BLL4482 PROTEIN"/>
    <property type="match status" value="1"/>
</dbReference>
<evidence type="ECO:0000256" key="6">
    <source>
        <dbReference type="SAM" id="Phobius"/>
    </source>
</evidence>
<dbReference type="GO" id="GO:0020037">
    <property type="term" value="F:heme binding"/>
    <property type="evidence" value="ECO:0007669"/>
    <property type="project" value="InterPro"/>
</dbReference>
<comment type="caution">
    <text evidence="8">The sequence shown here is derived from an EMBL/GenBank/DDBJ whole genome shotgun (WGS) entry which is preliminary data.</text>
</comment>
<accession>A0A923S455</accession>
<keyword evidence="6" id="KW-1133">Transmembrane helix</keyword>
<dbReference type="GO" id="GO:0005506">
    <property type="term" value="F:iron ion binding"/>
    <property type="evidence" value="ECO:0007669"/>
    <property type="project" value="InterPro"/>
</dbReference>
<evidence type="ECO:0000256" key="1">
    <source>
        <dbReference type="ARBA" id="ARBA00022617"/>
    </source>
</evidence>
<evidence type="ECO:0000313" key="8">
    <source>
        <dbReference type="EMBL" id="MBC5767254.1"/>
    </source>
</evidence>
<feature type="binding site" description="covalent" evidence="4">
    <location>
        <position position="209"/>
    </location>
    <ligand>
        <name>heme c</name>
        <dbReference type="ChEBI" id="CHEBI:61717"/>
        <label>2</label>
    </ligand>
</feature>
<feature type="binding site" description="axial binding residue" evidence="5">
    <location>
        <position position="64"/>
    </location>
    <ligand>
        <name>heme c</name>
        <dbReference type="ChEBI" id="CHEBI:61717"/>
        <label>1</label>
    </ligand>
    <ligandPart>
        <name>Fe</name>
        <dbReference type="ChEBI" id="CHEBI:18248"/>
    </ligandPart>
</feature>
<evidence type="ECO:0000256" key="3">
    <source>
        <dbReference type="ARBA" id="ARBA00023004"/>
    </source>
</evidence>
<feature type="transmembrane region" description="Helical" evidence="6">
    <location>
        <begin position="7"/>
        <end position="27"/>
    </location>
</feature>
<comment type="cofactor">
    <cofactor evidence="4">
        <name>heme c</name>
        <dbReference type="ChEBI" id="CHEBI:61717"/>
    </cofactor>
    <text evidence="4">Binds 3 heme c groups covalently per subunit.</text>
</comment>
<keyword evidence="9" id="KW-1185">Reference proteome</keyword>
<feature type="binding site" description="covalent" evidence="4">
    <location>
        <position position="60"/>
    </location>
    <ligand>
        <name>heme c</name>
        <dbReference type="ChEBI" id="CHEBI:61717"/>
        <label>1</label>
    </ligand>
</feature>
<dbReference type="InterPro" id="IPR051459">
    <property type="entry name" value="Cytochrome_c-type_DH"/>
</dbReference>
<feature type="binding site" description="covalent" evidence="4">
    <location>
        <position position="332"/>
    </location>
    <ligand>
        <name>heme c</name>
        <dbReference type="ChEBI" id="CHEBI:61717"/>
        <label>3</label>
    </ligand>
</feature>
<keyword evidence="6" id="KW-0812">Transmembrane</keyword>